<organism evidence="3 4">
    <name type="scientific">Microcystis aeruginosa NIES-2519</name>
    <dbReference type="NCBI Taxonomy" id="2303981"/>
    <lineage>
        <taxon>Bacteria</taxon>
        <taxon>Bacillati</taxon>
        <taxon>Cyanobacteriota</taxon>
        <taxon>Cyanophyceae</taxon>
        <taxon>Oscillatoriophycideae</taxon>
        <taxon>Chroococcales</taxon>
        <taxon>Microcystaceae</taxon>
        <taxon>Microcystis</taxon>
    </lineage>
</organism>
<keyword evidence="2" id="KW-0812">Transmembrane</keyword>
<dbReference type="Gene3D" id="1.20.120.20">
    <property type="entry name" value="Apolipoprotein"/>
    <property type="match status" value="1"/>
</dbReference>
<dbReference type="RefSeq" id="WP_106909580.1">
    <property type="nucleotide sequence ID" value="NZ_BHVO01000003.1"/>
</dbReference>
<evidence type="ECO:0000256" key="2">
    <source>
        <dbReference type="SAM" id="Phobius"/>
    </source>
</evidence>
<evidence type="ECO:0000313" key="3">
    <source>
        <dbReference type="EMBL" id="GCA68776.1"/>
    </source>
</evidence>
<name>A0A5A5R8P4_MICAE</name>
<proteinExistence type="predicted"/>
<protein>
    <recommendedName>
        <fullName evidence="5">Chromosome partition protein Smc</fullName>
    </recommendedName>
</protein>
<evidence type="ECO:0000313" key="4">
    <source>
        <dbReference type="Proteomes" id="UP000323569"/>
    </source>
</evidence>
<evidence type="ECO:0008006" key="5">
    <source>
        <dbReference type="Google" id="ProtNLM"/>
    </source>
</evidence>
<dbReference type="SUPFAM" id="SSF58113">
    <property type="entry name" value="Apolipoprotein A-I"/>
    <property type="match status" value="1"/>
</dbReference>
<dbReference type="Proteomes" id="UP000323569">
    <property type="component" value="Unassembled WGS sequence"/>
</dbReference>
<reference evidence="3 4" key="1">
    <citation type="submission" date="2018-09" db="EMBL/GenBank/DDBJ databases">
        <title>Evolutionary history of phycoerythrin pigmentation in the water bloom-forming cyanobacterium Microcystis aeruginosa.</title>
        <authorList>
            <person name="Tanabe Y."/>
            <person name="Tanabe Y."/>
            <person name="Yamaguchi H."/>
        </authorList>
    </citation>
    <scope>NUCLEOTIDE SEQUENCE [LARGE SCALE GENOMIC DNA]</scope>
    <source>
        <strain evidence="3 4">NIES-2519</strain>
    </source>
</reference>
<comment type="caution">
    <text evidence="3">The sequence shown here is derived from an EMBL/GenBank/DDBJ whole genome shotgun (WGS) entry which is preliminary data.</text>
</comment>
<accession>A0A5A5R8P4</accession>
<gene>
    <name evidence="3" type="ORF">MiYa_00293</name>
</gene>
<keyword evidence="2" id="KW-1133">Transmembrane helix</keyword>
<keyword evidence="1" id="KW-0175">Coiled coil</keyword>
<dbReference type="EMBL" id="BHVO01000003">
    <property type="protein sequence ID" value="GCA68776.1"/>
    <property type="molecule type" value="Genomic_DNA"/>
</dbReference>
<dbReference type="AlphaFoldDB" id="A0A5A5R8P4"/>
<keyword evidence="2" id="KW-0472">Membrane</keyword>
<feature type="transmembrane region" description="Helical" evidence="2">
    <location>
        <begin position="114"/>
        <end position="135"/>
    </location>
</feature>
<sequence length="140" mass="15926">MTQTGETVTYSLESVLTRIESKIDILQRDVNQKIDTLQRDMDQKFDSLQKDVNQKFDSLQKDVNDLKVEVTEIKGDIKTLDQKVETMDKRLEKVEDSYAILVKDIADLKGFKSLIIPMVVAFLSAVVTLGLRGFFLGNKP</sequence>
<evidence type="ECO:0000256" key="1">
    <source>
        <dbReference type="SAM" id="Coils"/>
    </source>
</evidence>
<feature type="coiled-coil region" evidence="1">
    <location>
        <begin position="49"/>
        <end position="97"/>
    </location>
</feature>